<dbReference type="Proteomes" id="UP001281130">
    <property type="component" value="Unassembled WGS sequence"/>
</dbReference>
<proteinExistence type="predicted"/>
<dbReference type="RefSeq" id="WP_267890216.1">
    <property type="nucleotide sequence ID" value="NZ_CP007514.1"/>
</dbReference>
<keyword evidence="1" id="KW-1133">Transmembrane helix</keyword>
<evidence type="ECO:0000313" key="3">
    <source>
        <dbReference type="EMBL" id="MDX5893138.1"/>
    </source>
</evidence>
<dbReference type="STRING" id="42256.RradSPS_0439"/>
<dbReference type="KEGG" id="rrd:RradSPS_0439"/>
<accession>A0A023WZR8</accession>
<feature type="transmembrane region" description="Helical" evidence="1">
    <location>
        <begin position="20"/>
        <end position="40"/>
    </location>
</feature>
<organism evidence="2 4">
    <name type="scientific">Rubrobacter radiotolerans</name>
    <name type="common">Arthrobacter radiotolerans</name>
    <dbReference type="NCBI Taxonomy" id="42256"/>
    <lineage>
        <taxon>Bacteria</taxon>
        <taxon>Bacillati</taxon>
        <taxon>Actinomycetota</taxon>
        <taxon>Rubrobacteria</taxon>
        <taxon>Rubrobacterales</taxon>
        <taxon>Rubrobacteraceae</taxon>
        <taxon>Rubrobacter</taxon>
    </lineage>
</organism>
<evidence type="ECO:0000313" key="4">
    <source>
        <dbReference type="Proteomes" id="UP000025229"/>
    </source>
</evidence>
<gene>
    <name evidence="2" type="ORF">RradSPS_0439</name>
    <name evidence="3" type="ORF">SIL72_03740</name>
</gene>
<protein>
    <submittedName>
        <fullName evidence="2">Uncharacterized protein</fullName>
    </submittedName>
</protein>
<dbReference type="Proteomes" id="UP000025229">
    <property type="component" value="Chromosome"/>
</dbReference>
<reference evidence="2 4" key="1">
    <citation type="submission" date="2014-03" db="EMBL/GenBank/DDBJ databases">
        <title>Complete genome sequence of the Radio-Resistant Rubrobacter radiotolerans RSPS-4.</title>
        <authorList>
            <person name="Egas C.C."/>
            <person name="Barroso C.C."/>
            <person name="Froufe H.J.C."/>
            <person name="Pacheco J.J."/>
            <person name="Albuquerque L.L."/>
            <person name="da Costa M.M.S."/>
        </authorList>
    </citation>
    <scope>NUCLEOTIDE SEQUENCE [LARGE SCALE GENOMIC DNA]</scope>
    <source>
        <strain evidence="2 4">RSPS-4</strain>
    </source>
</reference>
<evidence type="ECO:0000313" key="2">
    <source>
        <dbReference type="EMBL" id="AHY45722.1"/>
    </source>
</evidence>
<name>A0A023WZR8_RUBRA</name>
<keyword evidence="4" id="KW-1185">Reference proteome</keyword>
<dbReference type="EMBL" id="JAWXXX010000001">
    <property type="protein sequence ID" value="MDX5893138.1"/>
    <property type="molecule type" value="Genomic_DNA"/>
</dbReference>
<dbReference type="EMBL" id="CP007514">
    <property type="protein sequence ID" value="AHY45722.1"/>
    <property type="molecule type" value="Genomic_DNA"/>
</dbReference>
<dbReference type="HOGENOM" id="CLU_3239138_0_0_11"/>
<dbReference type="AlphaFoldDB" id="A0A023WZR8"/>
<reference evidence="3" key="2">
    <citation type="submission" date="2023-11" db="EMBL/GenBank/DDBJ databases">
        <title>MicrobeMod: A computational toolkit for identifying prokaryotic methylation and restriction-modification with nanopore sequencing.</title>
        <authorList>
            <person name="Crits-Christoph A."/>
            <person name="Kang S.C."/>
            <person name="Lee H."/>
            <person name="Ostrov N."/>
        </authorList>
    </citation>
    <scope>NUCLEOTIDE SEQUENCE</scope>
    <source>
        <strain evidence="3">ATCC 51242</strain>
    </source>
</reference>
<keyword evidence="1" id="KW-0812">Transmembrane</keyword>
<sequence>MRGQTTGRGPYNPRLTRGIFWLGMAGLVAISFLVLIYILFNFA</sequence>
<keyword evidence="1" id="KW-0472">Membrane</keyword>
<evidence type="ECO:0000256" key="1">
    <source>
        <dbReference type="SAM" id="Phobius"/>
    </source>
</evidence>